<evidence type="ECO:0000313" key="5">
    <source>
        <dbReference type="Proteomes" id="UP000275078"/>
    </source>
</evidence>
<evidence type="ECO:0000259" key="2">
    <source>
        <dbReference type="Pfam" id="PF24809"/>
    </source>
</evidence>
<dbReference type="OrthoDB" id="7464126at2759"/>
<sequence length="804" mass="90744">MNKLTPEEQAHIPNGSDFNQGNTVLAIIEEATRIRDLQAQSSESAWTFTNRKGETINAREKLDKIIRGFNEYARVIDVAVGHQPETTSLIWGSVRFMLQVYLNYQDAIELLIQTIERIASTMALAEYYASVYISVLGEGRGISFDGIMESKLSVAWQNKVSAALPEFYAAILVFSLKARLYIAPASRLERTLAPLKPASFRFKDLIGEIDAKQKALKSLANLAQMRMTEDIRNSMAFMVKNSVVNTIQDLFLHDISPKDALTWLNAVHCKRKYESSKDRRLEGTCTWIHFDKKFSGWASGENPGHLWVVGIPGAGKTVLASSLIDDLERNTHTNSYPTSAVLYFFFMYNSPVHTEPVDMVSSLIAQLIGHDEMTDEEYTQMLRILRTKCKDLVVFHQSRDNERTFSKLCAIFLEILQSVTSCRRVQIVLDAMDECSSPERIVEFIRLIDKAFCQCKELRRDASSSVECTGLHVQLILTGRPAVDRFFSVLPSVSAIRMDAGNDIDAYVSSRIDRNASLRDHKDKIIRTISTNSDGMFRYAVLVLDELESILHVSISIDKRLSTIPKDIFGMYELILSRLSSEGECIRKRVFLWLINPSTVSQATTVSVLQHVCVAPPGDPSFDIRTVIVPTKEQILSCCDSFIELYDSSGGEIGEGGDPFCRASELGGLVRFTHRTVREFLLQKPEALSITVGTVQRPYYSIHHITEREGYAFKFLFLITQMLTVPSYADMFQGVDLRSLHAHALGQWERYAKGEIEDEQPAKPSFSEAFLDLLTRLAVLKIHSLRMINAQKEMISNLTIEMLP</sequence>
<dbReference type="InterPro" id="IPR056125">
    <property type="entry name" value="DUF7708"/>
</dbReference>
<dbReference type="Pfam" id="PF24883">
    <property type="entry name" value="NPHP3_N"/>
    <property type="match status" value="1"/>
</dbReference>
<reference evidence="4 5" key="1">
    <citation type="journal article" date="2018" name="Nat. Ecol. Evol.">
        <title>Pezizomycetes genomes reveal the molecular basis of ectomycorrhizal truffle lifestyle.</title>
        <authorList>
            <person name="Murat C."/>
            <person name="Payen T."/>
            <person name="Noel B."/>
            <person name="Kuo A."/>
            <person name="Morin E."/>
            <person name="Chen J."/>
            <person name="Kohler A."/>
            <person name="Krizsan K."/>
            <person name="Balestrini R."/>
            <person name="Da Silva C."/>
            <person name="Montanini B."/>
            <person name="Hainaut M."/>
            <person name="Levati E."/>
            <person name="Barry K.W."/>
            <person name="Belfiori B."/>
            <person name="Cichocki N."/>
            <person name="Clum A."/>
            <person name="Dockter R.B."/>
            <person name="Fauchery L."/>
            <person name="Guy J."/>
            <person name="Iotti M."/>
            <person name="Le Tacon F."/>
            <person name="Lindquist E.A."/>
            <person name="Lipzen A."/>
            <person name="Malagnac F."/>
            <person name="Mello A."/>
            <person name="Molinier V."/>
            <person name="Miyauchi S."/>
            <person name="Poulain J."/>
            <person name="Riccioni C."/>
            <person name="Rubini A."/>
            <person name="Sitrit Y."/>
            <person name="Splivallo R."/>
            <person name="Traeger S."/>
            <person name="Wang M."/>
            <person name="Zifcakova L."/>
            <person name="Wipf D."/>
            <person name="Zambonelli A."/>
            <person name="Paolocci F."/>
            <person name="Nowrousian M."/>
            <person name="Ottonello S."/>
            <person name="Baldrian P."/>
            <person name="Spatafora J.W."/>
            <person name="Henrissat B."/>
            <person name="Nagy L.G."/>
            <person name="Aury J.M."/>
            <person name="Wincker P."/>
            <person name="Grigoriev I.V."/>
            <person name="Bonfante P."/>
            <person name="Martin F.M."/>
        </authorList>
    </citation>
    <scope>NUCLEOTIDE SEQUENCE [LARGE SCALE GENOMIC DNA]</scope>
    <source>
        <strain evidence="4 5">RN42</strain>
    </source>
</reference>
<dbReference type="Proteomes" id="UP000275078">
    <property type="component" value="Unassembled WGS sequence"/>
</dbReference>
<dbReference type="Gene3D" id="3.40.50.300">
    <property type="entry name" value="P-loop containing nucleotide triphosphate hydrolases"/>
    <property type="match status" value="1"/>
</dbReference>
<accession>A0A3N4IED8</accession>
<dbReference type="Pfam" id="PF24809">
    <property type="entry name" value="DUF7708"/>
    <property type="match status" value="1"/>
</dbReference>
<dbReference type="EMBL" id="ML119671">
    <property type="protein sequence ID" value="RPA82510.1"/>
    <property type="molecule type" value="Genomic_DNA"/>
</dbReference>
<dbReference type="InterPro" id="IPR027417">
    <property type="entry name" value="P-loop_NTPase"/>
</dbReference>
<name>A0A3N4IED8_ASCIM</name>
<proteinExistence type="predicted"/>
<gene>
    <name evidence="4" type="ORF">BJ508DRAFT_89242</name>
</gene>
<keyword evidence="1" id="KW-0677">Repeat</keyword>
<keyword evidence="5" id="KW-1185">Reference proteome</keyword>
<dbReference type="InterPro" id="IPR056884">
    <property type="entry name" value="NPHP3-like_N"/>
</dbReference>
<dbReference type="PANTHER" id="PTHR10039">
    <property type="entry name" value="AMELOGENIN"/>
    <property type="match status" value="1"/>
</dbReference>
<dbReference type="AlphaFoldDB" id="A0A3N4IED8"/>
<feature type="domain" description="DUF7708" evidence="2">
    <location>
        <begin position="62"/>
        <end position="132"/>
    </location>
</feature>
<evidence type="ECO:0000256" key="1">
    <source>
        <dbReference type="ARBA" id="ARBA00022737"/>
    </source>
</evidence>
<dbReference type="SUPFAM" id="SSF52540">
    <property type="entry name" value="P-loop containing nucleoside triphosphate hydrolases"/>
    <property type="match status" value="1"/>
</dbReference>
<organism evidence="4 5">
    <name type="scientific">Ascobolus immersus RN42</name>
    <dbReference type="NCBI Taxonomy" id="1160509"/>
    <lineage>
        <taxon>Eukaryota</taxon>
        <taxon>Fungi</taxon>
        <taxon>Dikarya</taxon>
        <taxon>Ascomycota</taxon>
        <taxon>Pezizomycotina</taxon>
        <taxon>Pezizomycetes</taxon>
        <taxon>Pezizales</taxon>
        <taxon>Ascobolaceae</taxon>
        <taxon>Ascobolus</taxon>
    </lineage>
</organism>
<evidence type="ECO:0000313" key="4">
    <source>
        <dbReference type="EMBL" id="RPA82510.1"/>
    </source>
</evidence>
<protein>
    <submittedName>
        <fullName evidence="4">Uncharacterized protein</fullName>
    </submittedName>
</protein>
<dbReference type="PANTHER" id="PTHR10039:SF17">
    <property type="entry name" value="FUNGAL STAND N-TERMINAL GOODBYE DOMAIN-CONTAINING PROTEIN-RELATED"/>
    <property type="match status" value="1"/>
</dbReference>
<dbReference type="STRING" id="1160509.A0A3N4IED8"/>
<feature type="domain" description="Nephrocystin 3-like N-terminal" evidence="3">
    <location>
        <begin position="283"/>
        <end position="454"/>
    </location>
</feature>
<evidence type="ECO:0000259" key="3">
    <source>
        <dbReference type="Pfam" id="PF24883"/>
    </source>
</evidence>